<dbReference type="AlphaFoldDB" id="A0AAE0KIP0"/>
<feature type="domain" description="Peptidase S53" evidence="11">
    <location>
        <begin position="267"/>
        <end position="722"/>
    </location>
</feature>
<keyword evidence="6 8" id="KW-0106">Calcium</keyword>
<dbReference type="GO" id="GO:0004252">
    <property type="term" value="F:serine-type endopeptidase activity"/>
    <property type="evidence" value="ECO:0007669"/>
    <property type="project" value="UniProtKB-UniRule"/>
</dbReference>
<keyword evidence="4 8" id="KW-0378">Hydrolase</keyword>
<dbReference type="Gene3D" id="3.40.50.200">
    <property type="entry name" value="Peptidase S8/S53 domain"/>
    <property type="match status" value="1"/>
</dbReference>
<organism evidence="12 13">
    <name type="scientific">Lasiosphaeria ovina</name>
    <dbReference type="NCBI Taxonomy" id="92902"/>
    <lineage>
        <taxon>Eukaryota</taxon>
        <taxon>Fungi</taxon>
        <taxon>Dikarya</taxon>
        <taxon>Ascomycota</taxon>
        <taxon>Pezizomycotina</taxon>
        <taxon>Sordariomycetes</taxon>
        <taxon>Sordariomycetidae</taxon>
        <taxon>Sordariales</taxon>
        <taxon>Lasiosphaeriaceae</taxon>
        <taxon>Lasiosphaeria</taxon>
    </lineage>
</organism>
<dbReference type="GO" id="GO:0046872">
    <property type="term" value="F:metal ion binding"/>
    <property type="evidence" value="ECO:0007669"/>
    <property type="project" value="UniProtKB-UniRule"/>
</dbReference>
<evidence type="ECO:0000256" key="1">
    <source>
        <dbReference type="ARBA" id="ARBA00004239"/>
    </source>
</evidence>
<comment type="subcellular location">
    <subcellularLocation>
        <location evidence="1">Secreted</location>
        <location evidence="1">Extracellular space</location>
    </subcellularLocation>
</comment>
<dbReference type="GO" id="GO:0008240">
    <property type="term" value="F:tripeptidyl-peptidase activity"/>
    <property type="evidence" value="ECO:0007669"/>
    <property type="project" value="TreeGrafter"/>
</dbReference>
<protein>
    <submittedName>
        <fullName evidence="12">Peptidase S8/S53 domain-containing protein</fullName>
    </submittedName>
</protein>
<evidence type="ECO:0000256" key="8">
    <source>
        <dbReference type="PROSITE-ProRule" id="PRU01032"/>
    </source>
</evidence>
<evidence type="ECO:0000313" key="13">
    <source>
        <dbReference type="Proteomes" id="UP001287356"/>
    </source>
</evidence>
<keyword evidence="5 8" id="KW-0720">Serine protease</keyword>
<dbReference type="CDD" id="cd04056">
    <property type="entry name" value="Peptidases_S53"/>
    <property type="match status" value="1"/>
</dbReference>
<feature type="signal peptide" evidence="10">
    <location>
        <begin position="1"/>
        <end position="24"/>
    </location>
</feature>
<feature type="compositionally biased region" description="Basic residues" evidence="9">
    <location>
        <begin position="221"/>
        <end position="239"/>
    </location>
</feature>
<comment type="caution">
    <text evidence="12">The sequence shown here is derived from an EMBL/GenBank/DDBJ whole genome shotgun (WGS) entry which is preliminary data.</text>
</comment>
<keyword evidence="13" id="KW-1185">Reference proteome</keyword>
<feature type="binding site" evidence="8">
    <location>
        <position position="681"/>
    </location>
    <ligand>
        <name>Ca(2+)</name>
        <dbReference type="ChEBI" id="CHEBI:29108"/>
    </ligand>
</feature>
<dbReference type="Pfam" id="PF09286">
    <property type="entry name" value="Pro-kuma_activ"/>
    <property type="match status" value="1"/>
</dbReference>
<dbReference type="EMBL" id="JAULSN010000003">
    <property type="protein sequence ID" value="KAK3377331.1"/>
    <property type="molecule type" value="Genomic_DNA"/>
</dbReference>
<evidence type="ECO:0000256" key="6">
    <source>
        <dbReference type="ARBA" id="ARBA00022837"/>
    </source>
</evidence>
<evidence type="ECO:0000256" key="7">
    <source>
        <dbReference type="ARBA" id="ARBA00023145"/>
    </source>
</evidence>
<dbReference type="InterPro" id="IPR015366">
    <property type="entry name" value="S53_propep"/>
</dbReference>
<evidence type="ECO:0000256" key="2">
    <source>
        <dbReference type="ARBA" id="ARBA00022670"/>
    </source>
</evidence>
<dbReference type="GO" id="GO:0005576">
    <property type="term" value="C:extracellular region"/>
    <property type="evidence" value="ECO:0007669"/>
    <property type="project" value="UniProtKB-SubCell"/>
</dbReference>
<keyword evidence="10" id="KW-0732">Signal</keyword>
<dbReference type="InterPro" id="IPR050819">
    <property type="entry name" value="Tripeptidyl-peptidase_I"/>
</dbReference>
<keyword evidence="3 8" id="KW-0479">Metal-binding</keyword>
<dbReference type="PANTHER" id="PTHR14218:SF19">
    <property type="entry name" value="SERINE PROTEASE AORO, PUTATIVE (AFU_ORTHOLOGUE AFUA_6G10250)-RELATED"/>
    <property type="match status" value="1"/>
</dbReference>
<reference evidence="12" key="1">
    <citation type="journal article" date="2023" name="Mol. Phylogenet. Evol.">
        <title>Genome-scale phylogeny and comparative genomics of the fungal order Sordariales.</title>
        <authorList>
            <person name="Hensen N."/>
            <person name="Bonometti L."/>
            <person name="Westerberg I."/>
            <person name="Brannstrom I.O."/>
            <person name="Guillou S."/>
            <person name="Cros-Aarteil S."/>
            <person name="Calhoun S."/>
            <person name="Haridas S."/>
            <person name="Kuo A."/>
            <person name="Mondo S."/>
            <person name="Pangilinan J."/>
            <person name="Riley R."/>
            <person name="LaButti K."/>
            <person name="Andreopoulos B."/>
            <person name="Lipzen A."/>
            <person name="Chen C."/>
            <person name="Yan M."/>
            <person name="Daum C."/>
            <person name="Ng V."/>
            <person name="Clum A."/>
            <person name="Steindorff A."/>
            <person name="Ohm R.A."/>
            <person name="Martin F."/>
            <person name="Silar P."/>
            <person name="Natvig D.O."/>
            <person name="Lalanne C."/>
            <person name="Gautier V."/>
            <person name="Ament-Velasquez S.L."/>
            <person name="Kruys A."/>
            <person name="Hutchinson M.I."/>
            <person name="Powell A.J."/>
            <person name="Barry K."/>
            <person name="Miller A.N."/>
            <person name="Grigoriev I.V."/>
            <person name="Debuchy R."/>
            <person name="Gladieux P."/>
            <person name="Hiltunen Thoren M."/>
            <person name="Johannesson H."/>
        </authorList>
    </citation>
    <scope>NUCLEOTIDE SEQUENCE</scope>
    <source>
        <strain evidence="12">CBS 958.72</strain>
    </source>
</reference>
<evidence type="ECO:0000256" key="9">
    <source>
        <dbReference type="SAM" id="MobiDB-lite"/>
    </source>
</evidence>
<evidence type="ECO:0000259" key="11">
    <source>
        <dbReference type="PROSITE" id="PS51695"/>
    </source>
</evidence>
<evidence type="ECO:0000256" key="10">
    <source>
        <dbReference type="SAM" id="SignalP"/>
    </source>
</evidence>
<feature type="binding site" evidence="8">
    <location>
        <position position="700"/>
    </location>
    <ligand>
        <name>Ca(2+)</name>
        <dbReference type="ChEBI" id="CHEBI:29108"/>
    </ligand>
</feature>
<comment type="cofactor">
    <cofactor evidence="8">
        <name>Ca(2+)</name>
        <dbReference type="ChEBI" id="CHEBI:29108"/>
    </cofactor>
    <text evidence="8">Binds 1 Ca(2+) ion per subunit.</text>
</comment>
<evidence type="ECO:0000256" key="5">
    <source>
        <dbReference type="ARBA" id="ARBA00022825"/>
    </source>
</evidence>
<keyword evidence="7" id="KW-0865">Zymogen</keyword>
<feature type="chain" id="PRO_5042109287" evidence="10">
    <location>
        <begin position="25"/>
        <end position="723"/>
    </location>
</feature>
<feature type="binding site" evidence="8">
    <location>
        <position position="682"/>
    </location>
    <ligand>
        <name>Ca(2+)</name>
        <dbReference type="ChEBI" id="CHEBI:29108"/>
    </ligand>
</feature>
<accession>A0AAE0KIP0</accession>
<dbReference type="InterPro" id="IPR030400">
    <property type="entry name" value="Sedolisin_dom"/>
</dbReference>
<feature type="active site" description="Charge relay system" evidence="8">
    <location>
        <position position="640"/>
    </location>
</feature>
<proteinExistence type="predicted"/>
<dbReference type="CDD" id="cd11377">
    <property type="entry name" value="Pro-peptidase_S53"/>
    <property type="match status" value="1"/>
</dbReference>
<dbReference type="SUPFAM" id="SSF54897">
    <property type="entry name" value="Protease propeptides/inhibitors"/>
    <property type="match status" value="1"/>
</dbReference>
<evidence type="ECO:0000313" key="12">
    <source>
        <dbReference type="EMBL" id="KAK3377331.1"/>
    </source>
</evidence>
<evidence type="ECO:0000256" key="4">
    <source>
        <dbReference type="ARBA" id="ARBA00022801"/>
    </source>
</evidence>
<name>A0AAE0KIP0_9PEZI</name>
<dbReference type="PROSITE" id="PS51257">
    <property type="entry name" value="PROKAR_LIPOPROTEIN"/>
    <property type="match status" value="1"/>
</dbReference>
<dbReference type="PROSITE" id="PS51695">
    <property type="entry name" value="SEDOLISIN"/>
    <property type="match status" value="1"/>
</dbReference>
<feature type="region of interest" description="Disordered" evidence="9">
    <location>
        <begin position="221"/>
        <end position="244"/>
    </location>
</feature>
<evidence type="ECO:0000256" key="3">
    <source>
        <dbReference type="ARBA" id="ARBA00022723"/>
    </source>
</evidence>
<feature type="active site" description="Charge relay system" evidence="8">
    <location>
        <position position="344"/>
    </location>
</feature>
<sequence>MQFWGRTTLAAVAGAACVLQPVLAALALLPSDTETDTVAHARGVPSSSSNTHYLHERHEPAHVDGWARRERVDAGTTLPMRVGLRQSNLDAGHELLMNISDPESPRYGKHLSAKDVTAMFAPSVESVDAVKSWLVESGIPAHRLSQSTNKQWIQFDALVGEAERLLLAKYHVFEHLESGVTNIACSEYHIPTSVAEHVDYITPGTKLVSAGYGAQATERMRRRRRTRQRRAVRRRKPKKPRAESDIAHVECIDEEREFKILGSCGYDVTPTCVRNQYQIPNGTTATPGNELGVFQGLNQHYNQWDLDMYWKHTASWIPQGTHPELRAINGAYGPIENVTLAGDEADLDFQVAIPLIWPQTAVLYQADDEWYQQEQLKSNTRYAGFFNTFFDAIDGSYCTLDAFGQEGNCNDDACRDPEYPNPNDADDGYQGELMCGEYEPTNVISISYSGVESALPYGYMQRQCFEIMKLALQGVTVVESSGDNGVGGRRYDPRAGCLGPNRDVFSPRLMSNCPYILSVGATELVSDNRTARPGNSGNGNNNAPEAKFVERATTYFASGGGFSNVFETPRWQARHVERYLARANMSHLGYEGGGRNYSNVGAQPGRLFNRAGRGYPDVAAIGDNYRVVTRGSADRLGGTSVAVPIWASILTLVNEARLAAGKSTVGFVHQVLYKHPEVFNDITKGSNPGCGGDGFRVEEGWDPVTGLGTPIYPKLLDLFMSLP</sequence>
<dbReference type="SUPFAM" id="SSF52743">
    <property type="entry name" value="Subtilisin-like"/>
    <property type="match status" value="1"/>
</dbReference>
<gene>
    <name evidence="12" type="ORF">B0T24DRAFT_526767</name>
</gene>
<keyword evidence="2 8" id="KW-0645">Protease</keyword>
<dbReference type="SMART" id="SM00944">
    <property type="entry name" value="Pro-kuma_activ"/>
    <property type="match status" value="1"/>
</dbReference>
<feature type="active site" description="Charge relay system" evidence="8">
    <location>
        <position position="348"/>
    </location>
</feature>
<dbReference type="Proteomes" id="UP001287356">
    <property type="component" value="Unassembled WGS sequence"/>
</dbReference>
<dbReference type="PANTHER" id="PTHR14218">
    <property type="entry name" value="PROTEASE S8 TRIPEPTIDYL PEPTIDASE I CLN2"/>
    <property type="match status" value="1"/>
</dbReference>
<dbReference type="GO" id="GO:0006508">
    <property type="term" value="P:proteolysis"/>
    <property type="evidence" value="ECO:0007669"/>
    <property type="project" value="UniProtKB-KW"/>
</dbReference>
<reference evidence="12" key="2">
    <citation type="submission" date="2023-06" db="EMBL/GenBank/DDBJ databases">
        <authorList>
            <consortium name="Lawrence Berkeley National Laboratory"/>
            <person name="Haridas S."/>
            <person name="Hensen N."/>
            <person name="Bonometti L."/>
            <person name="Westerberg I."/>
            <person name="Brannstrom I.O."/>
            <person name="Guillou S."/>
            <person name="Cros-Aarteil S."/>
            <person name="Calhoun S."/>
            <person name="Kuo A."/>
            <person name="Mondo S."/>
            <person name="Pangilinan J."/>
            <person name="Riley R."/>
            <person name="Labutti K."/>
            <person name="Andreopoulos B."/>
            <person name="Lipzen A."/>
            <person name="Chen C."/>
            <person name="Yanf M."/>
            <person name="Daum C."/>
            <person name="Ng V."/>
            <person name="Clum A."/>
            <person name="Steindorff A."/>
            <person name="Ohm R."/>
            <person name="Martin F."/>
            <person name="Silar P."/>
            <person name="Natvig D."/>
            <person name="Lalanne C."/>
            <person name="Gautier V."/>
            <person name="Ament-Velasquez S.L."/>
            <person name="Kruys A."/>
            <person name="Hutchinson M.I."/>
            <person name="Powell A.J."/>
            <person name="Barry K."/>
            <person name="Miller A.N."/>
            <person name="Grigoriev I.V."/>
            <person name="Debuchy R."/>
            <person name="Gladieux P."/>
            <person name="Thoren M.H."/>
            <person name="Johannesson H."/>
        </authorList>
    </citation>
    <scope>NUCLEOTIDE SEQUENCE</scope>
    <source>
        <strain evidence="12">CBS 958.72</strain>
    </source>
</reference>
<feature type="binding site" evidence="8">
    <location>
        <position position="702"/>
    </location>
    <ligand>
        <name>Ca(2+)</name>
        <dbReference type="ChEBI" id="CHEBI:29108"/>
    </ligand>
</feature>
<dbReference type="InterPro" id="IPR036852">
    <property type="entry name" value="Peptidase_S8/S53_dom_sf"/>
</dbReference>